<protein>
    <submittedName>
        <fullName evidence="1">Uncharacterized protein</fullName>
    </submittedName>
</protein>
<sequence length="173" mass="18751">MPFLEPKPPDPSHPASYFLSWHLPCSSLLKFCFASIVSPESSMDARSGSSKYGSDVVPEPWCSLACLWVSQLDSATGSANLDVKFVNLGLFFVLKYSFLDGHESAPSCTGSSLSRFIHVPGDVRLQCQVWVCAFSFSSAPPSSDTRCSIMCALCLLQSIITWGIGSLPQLCIN</sequence>
<proteinExistence type="predicted"/>
<reference evidence="1" key="1">
    <citation type="journal article" date="2013" name="J. Plant Res.">
        <title>Effect of fungi and light on seed germination of three Opuntia species from semiarid lands of central Mexico.</title>
        <authorList>
            <person name="Delgado-Sanchez P."/>
            <person name="Jimenez-Bremont J.F."/>
            <person name="Guerrero-Gonzalez Mde L."/>
            <person name="Flores J."/>
        </authorList>
    </citation>
    <scope>NUCLEOTIDE SEQUENCE</scope>
    <source>
        <tissue evidence="1">Cladode</tissue>
    </source>
</reference>
<dbReference type="EMBL" id="GISG01135608">
    <property type="protein sequence ID" value="MBA4643894.1"/>
    <property type="molecule type" value="Transcribed_RNA"/>
</dbReference>
<dbReference type="AlphaFoldDB" id="A0A7C8ZI90"/>
<reference evidence="1" key="2">
    <citation type="submission" date="2020-07" db="EMBL/GenBank/DDBJ databases">
        <authorList>
            <person name="Vera ALvarez R."/>
            <person name="Arias-Moreno D.M."/>
            <person name="Jimenez-Jacinto V."/>
            <person name="Jimenez-Bremont J.F."/>
            <person name="Swaminathan K."/>
            <person name="Moose S.P."/>
            <person name="Guerrero-Gonzalez M.L."/>
            <person name="Marino-Ramirez L."/>
            <person name="Landsman D."/>
            <person name="Rodriguez-Kessler M."/>
            <person name="Delgado-Sanchez P."/>
        </authorList>
    </citation>
    <scope>NUCLEOTIDE SEQUENCE</scope>
    <source>
        <tissue evidence="1">Cladode</tissue>
    </source>
</reference>
<accession>A0A7C8ZI90</accession>
<organism evidence="1">
    <name type="scientific">Opuntia streptacantha</name>
    <name type="common">Prickly pear cactus</name>
    <name type="synonym">Opuntia cardona</name>
    <dbReference type="NCBI Taxonomy" id="393608"/>
    <lineage>
        <taxon>Eukaryota</taxon>
        <taxon>Viridiplantae</taxon>
        <taxon>Streptophyta</taxon>
        <taxon>Embryophyta</taxon>
        <taxon>Tracheophyta</taxon>
        <taxon>Spermatophyta</taxon>
        <taxon>Magnoliopsida</taxon>
        <taxon>eudicotyledons</taxon>
        <taxon>Gunneridae</taxon>
        <taxon>Pentapetalae</taxon>
        <taxon>Caryophyllales</taxon>
        <taxon>Cactineae</taxon>
        <taxon>Cactaceae</taxon>
        <taxon>Opuntioideae</taxon>
        <taxon>Opuntia</taxon>
    </lineage>
</organism>
<evidence type="ECO:0000313" key="1">
    <source>
        <dbReference type="EMBL" id="MBA4643894.1"/>
    </source>
</evidence>
<name>A0A7C8ZI90_OPUST</name>